<proteinExistence type="predicted"/>
<evidence type="ECO:0000313" key="3">
    <source>
        <dbReference type="EMBL" id="CAL6114691.1"/>
    </source>
</evidence>
<name>A0AA86TVM5_9EUKA</name>
<dbReference type="EMBL" id="CAXDID020000833">
    <property type="protein sequence ID" value="CAL6114825.1"/>
    <property type="molecule type" value="Genomic_DNA"/>
</dbReference>
<comment type="caution">
    <text evidence="1">The sequence shown here is derived from an EMBL/GenBank/DDBJ whole genome shotgun (WGS) entry which is preliminary data.</text>
</comment>
<evidence type="ECO:0000313" key="1">
    <source>
        <dbReference type="EMBL" id="CAI9928842.1"/>
    </source>
</evidence>
<sequence>MKQKTLGSLGSHNLNSMSGSKSFSCTETLKNLNNQQFMKFAIQIESSSSDDVADLRTDSAIKNQLLWQIWMLERINQKMKNKSRNVTLLTFISNFEDDFNCTIFKMHDNLKKISKNQNEQITIVFQDLCIGLIKIGIDDVKSLRKFQLKLNGFVSINNLKDDCELEDAILSQINRD</sequence>
<organism evidence="1">
    <name type="scientific">Hexamita inflata</name>
    <dbReference type="NCBI Taxonomy" id="28002"/>
    <lineage>
        <taxon>Eukaryota</taxon>
        <taxon>Metamonada</taxon>
        <taxon>Diplomonadida</taxon>
        <taxon>Hexamitidae</taxon>
        <taxon>Hexamitinae</taxon>
        <taxon>Hexamita</taxon>
    </lineage>
</organism>
<dbReference type="EMBL" id="CATOUU010000809">
    <property type="protein sequence ID" value="CAI9950324.1"/>
    <property type="molecule type" value="Genomic_DNA"/>
</dbReference>
<accession>A0AA86TVM5</accession>
<evidence type="ECO:0000313" key="5">
    <source>
        <dbReference type="Proteomes" id="UP001642409"/>
    </source>
</evidence>
<gene>
    <name evidence="1" type="ORF">HINF_LOCUS16487</name>
    <name evidence="2" type="ORF">HINF_LOCUS37969</name>
    <name evidence="3" type="ORF">HINF_LOCUS78194</name>
    <name evidence="4" type="ORF">HINF_LOCUS78328</name>
</gene>
<dbReference type="AlphaFoldDB" id="A0AA86TVM5"/>
<evidence type="ECO:0000313" key="4">
    <source>
        <dbReference type="EMBL" id="CAL6114825.1"/>
    </source>
</evidence>
<dbReference type="EMBL" id="CATOUU010000421">
    <property type="protein sequence ID" value="CAI9928842.1"/>
    <property type="molecule type" value="Genomic_DNA"/>
</dbReference>
<protein>
    <submittedName>
        <fullName evidence="3">Hypothetical_protein</fullName>
    </submittedName>
</protein>
<dbReference type="EMBL" id="CAXDID020000816">
    <property type="protein sequence ID" value="CAL6114691.1"/>
    <property type="molecule type" value="Genomic_DNA"/>
</dbReference>
<keyword evidence="5" id="KW-1185">Reference proteome</keyword>
<evidence type="ECO:0000313" key="2">
    <source>
        <dbReference type="EMBL" id="CAI9950324.1"/>
    </source>
</evidence>
<reference evidence="1" key="1">
    <citation type="submission" date="2023-06" db="EMBL/GenBank/DDBJ databases">
        <authorList>
            <person name="Kurt Z."/>
        </authorList>
    </citation>
    <scope>NUCLEOTIDE SEQUENCE</scope>
</reference>
<dbReference type="Proteomes" id="UP001642409">
    <property type="component" value="Unassembled WGS sequence"/>
</dbReference>
<reference evidence="3 5" key="2">
    <citation type="submission" date="2024-07" db="EMBL/GenBank/DDBJ databases">
        <authorList>
            <person name="Akdeniz Z."/>
        </authorList>
    </citation>
    <scope>NUCLEOTIDE SEQUENCE [LARGE SCALE GENOMIC DNA]</scope>
</reference>